<feature type="chain" id="PRO_5013463283" evidence="2">
    <location>
        <begin position="21"/>
        <end position="331"/>
    </location>
</feature>
<dbReference type="OrthoDB" id="6351055at2759"/>
<accession>A0A0P6ASP1</accession>
<keyword evidence="4" id="KW-1185">Reference proteome</keyword>
<proteinExistence type="predicted"/>
<feature type="compositionally biased region" description="Polar residues" evidence="1">
    <location>
        <begin position="194"/>
        <end position="209"/>
    </location>
</feature>
<evidence type="ECO:0000256" key="1">
    <source>
        <dbReference type="SAM" id="MobiDB-lite"/>
    </source>
</evidence>
<gene>
    <name evidence="3" type="ORF">APZ42_023772</name>
</gene>
<sequence length="331" mass="36377">MKIVWQFSFFVLTLFADFEAKSIGSRDSTPSFQVAPTDAVKKVENYASQVLVFVELLKDGEIGGKNSDWTQPHVLLVVHRPDEPVDNGKDIITSDPNILLMLENFQSKAEWPESSTAPRLARDMSRDDSDPASLETGTSRGNYYDVWLVSRRSRTADPYPPSASLLPPPAHIPVTTANQYNAEYGMQAGGNRVSGRSISSTNVSPNHSYSSDDDAPDFLSTLVTLPQVWMHDLSHMIIQPLRKPSSGERDSFEYFGMVGKAPFIQCPLGFKKSSLGTCRPVFRSRRNYPLSSAQGPELETTTMAAATTTTTIVATTVTEENENSTATSISP</sequence>
<dbReference type="Proteomes" id="UP000076858">
    <property type="component" value="Unassembled WGS sequence"/>
</dbReference>
<name>A0A0P6ASP1_9CRUS</name>
<feature type="signal peptide" evidence="2">
    <location>
        <begin position="1"/>
        <end position="20"/>
    </location>
</feature>
<feature type="region of interest" description="Disordered" evidence="1">
    <location>
        <begin position="110"/>
        <end position="137"/>
    </location>
</feature>
<protein>
    <submittedName>
        <fullName evidence="3">Uncharacterized protein</fullName>
    </submittedName>
</protein>
<dbReference type="AlphaFoldDB" id="A0A0P6ASP1"/>
<evidence type="ECO:0000313" key="3">
    <source>
        <dbReference type="EMBL" id="KZS11072.1"/>
    </source>
</evidence>
<organism evidence="3 4">
    <name type="scientific">Daphnia magna</name>
    <dbReference type="NCBI Taxonomy" id="35525"/>
    <lineage>
        <taxon>Eukaryota</taxon>
        <taxon>Metazoa</taxon>
        <taxon>Ecdysozoa</taxon>
        <taxon>Arthropoda</taxon>
        <taxon>Crustacea</taxon>
        <taxon>Branchiopoda</taxon>
        <taxon>Diplostraca</taxon>
        <taxon>Cladocera</taxon>
        <taxon>Anomopoda</taxon>
        <taxon>Daphniidae</taxon>
        <taxon>Daphnia</taxon>
    </lineage>
</organism>
<feature type="compositionally biased region" description="Basic and acidic residues" evidence="1">
    <location>
        <begin position="120"/>
        <end position="129"/>
    </location>
</feature>
<reference evidence="3 4" key="1">
    <citation type="submission" date="2016-03" db="EMBL/GenBank/DDBJ databases">
        <title>EvidentialGene: Evidence-directed Construction of Genes on Genomes.</title>
        <authorList>
            <person name="Gilbert D.G."/>
            <person name="Choi J.-H."/>
            <person name="Mockaitis K."/>
            <person name="Colbourne J."/>
            <person name="Pfrender M."/>
        </authorList>
    </citation>
    <scope>NUCLEOTIDE SEQUENCE [LARGE SCALE GENOMIC DNA]</scope>
    <source>
        <strain evidence="3 4">Xinb3</strain>
        <tissue evidence="3">Complete organism</tissue>
    </source>
</reference>
<comment type="caution">
    <text evidence="3">The sequence shown here is derived from an EMBL/GenBank/DDBJ whole genome shotgun (WGS) entry which is preliminary data.</text>
</comment>
<evidence type="ECO:0000256" key="2">
    <source>
        <dbReference type="SAM" id="SignalP"/>
    </source>
</evidence>
<dbReference type="EMBL" id="LRGB01001581">
    <property type="protein sequence ID" value="KZS11072.1"/>
    <property type="molecule type" value="Genomic_DNA"/>
</dbReference>
<keyword evidence="2" id="KW-0732">Signal</keyword>
<evidence type="ECO:0000313" key="4">
    <source>
        <dbReference type="Proteomes" id="UP000076858"/>
    </source>
</evidence>
<feature type="region of interest" description="Disordered" evidence="1">
    <location>
        <begin position="191"/>
        <end position="212"/>
    </location>
</feature>